<feature type="domain" description="Fibronectin type-III" evidence="3">
    <location>
        <begin position="2235"/>
        <end position="2330"/>
    </location>
</feature>
<feature type="domain" description="Fibronectin type-III" evidence="3">
    <location>
        <begin position="1704"/>
        <end position="1799"/>
    </location>
</feature>
<feature type="domain" description="Fibronectin type-III" evidence="3">
    <location>
        <begin position="1603"/>
        <end position="1698"/>
    </location>
</feature>
<feature type="region of interest" description="Disordered" evidence="2">
    <location>
        <begin position="673"/>
        <end position="698"/>
    </location>
</feature>
<evidence type="ECO:0000313" key="5">
    <source>
        <dbReference type="RefSeq" id="XP_006823013.1"/>
    </source>
</evidence>
<dbReference type="InterPro" id="IPR050964">
    <property type="entry name" value="Striated_Muscle_Regulatory"/>
</dbReference>
<feature type="region of interest" description="Disordered" evidence="2">
    <location>
        <begin position="572"/>
        <end position="601"/>
    </location>
</feature>
<dbReference type="Gene3D" id="2.60.40.10">
    <property type="entry name" value="Immunoglobulins"/>
    <property type="match status" value="37"/>
</dbReference>
<dbReference type="InterPro" id="IPR013783">
    <property type="entry name" value="Ig-like_fold"/>
</dbReference>
<feature type="region of interest" description="Disordered" evidence="2">
    <location>
        <begin position="878"/>
        <end position="905"/>
    </location>
</feature>
<keyword evidence="4" id="KW-1185">Reference proteome</keyword>
<dbReference type="CDD" id="cd00063">
    <property type="entry name" value="FN3"/>
    <property type="match status" value="37"/>
</dbReference>
<feature type="domain" description="Fibronectin type-III" evidence="3">
    <location>
        <begin position="3546"/>
        <end position="3640"/>
    </location>
</feature>
<dbReference type="Pfam" id="PF00041">
    <property type="entry name" value="fn3"/>
    <property type="match status" value="37"/>
</dbReference>
<feature type="domain" description="Fibronectin type-III" evidence="3">
    <location>
        <begin position="999"/>
        <end position="1095"/>
    </location>
</feature>
<feature type="domain" description="Fibronectin type-III" evidence="3">
    <location>
        <begin position="898"/>
        <end position="993"/>
    </location>
</feature>
<feature type="domain" description="Fibronectin type-III" evidence="3">
    <location>
        <begin position="3646"/>
        <end position="3739"/>
    </location>
</feature>
<dbReference type="SUPFAM" id="SSF49265">
    <property type="entry name" value="Fibronectin type III"/>
    <property type="match status" value="20"/>
</dbReference>
<evidence type="ECO:0000259" key="3">
    <source>
        <dbReference type="PROSITE" id="PS50853"/>
    </source>
</evidence>
<feature type="region of interest" description="Disordered" evidence="2">
    <location>
        <begin position="3228"/>
        <end position="3249"/>
    </location>
</feature>
<feature type="domain" description="Fibronectin type-III" evidence="3">
    <location>
        <begin position="3449"/>
        <end position="3545"/>
    </location>
</feature>
<dbReference type="PANTHER" id="PTHR13817:SF151">
    <property type="entry name" value="TITIN"/>
    <property type="match status" value="1"/>
</dbReference>
<feature type="domain" description="Fibronectin type-III" evidence="3">
    <location>
        <begin position="3247"/>
        <end position="3342"/>
    </location>
</feature>
<feature type="domain" description="Fibronectin type-III" evidence="3">
    <location>
        <begin position="2112"/>
        <end position="2207"/>
    </location>
</feature>
<feature type="domain" description="Fibronectin type-III" evidence="3">
    <location>
        <begin position="3348"/>
        <end position="3443"/>
    </location>
</feature>
<feature type="region of interest" description="Disordered" evidence="2">
    <location>
        <begin position="1681"/>
        <end position="1706"/>
    </location>
</feature>
<feature type="region of interest" description="Disordered" evidence="2">
    <location>
        <begin position="162"/>
        <end position="195"/>
    </location>
</feature>
<feature type="domain" description="Fibronectin type-III" evidence="3">
    <location>
        <begin position="2336"/>
        <end position="2431"/>
    </location>
</feature>
<feature type="region of interest" description="Disordered" evidence="2">
    <location>
        <begin position="777"/>
        <end position="801"/>
    </location>
</feature>
<feature type="domain" description="Fibronectin type-III" evidence="3">
    <location>
        <begin position="3045"/>
        <end position="3140"/>
    </location>
</feature>
<protein>
    <submittedName>
        <fullName evidence="5">Titin</fullName>
    </submittedName>
</protein>
<dbReference type="Proteomes" id="UP000694865">
    <property type="component" value="Unplaced"/>
</dbReference>
<feature type="domain" description="Fibronectin type-III" evidence="3">
    <location>
        <begin position="1505"/>
        <end position="1600"/>
    </location>
</feature>
<feature type="region of interest" description="Disordered" evidence="2">
    <location>
        <begin position="1979"/>
        <end position="1999"/>
    </location>
</feature>
<feature type="domain" description="Fibronectin type-III" evidence="3">
    <location>
        <begin position="1303"/>
        <end position="1398"/>
    </location>
</feature>
<feature type="region of interest" description="Disordered" evidence="2">
    <location>
        <begin position="2412"/>
        <end position="2443"/>
    </location>
</feature>
<feature type="region of interest" description="Disordered" evidence="2">
    <location>
        <begin position="266"/>
        <end position="296"/>
    </location>
</feature>
<reference evidence="5" key="1">
    <citation type="submission" date="2025-08" db="UniProtKB">
        <authorList>
            <consortium name="RefSeq"/>
        </authorList>
    </citation>
    <scope>IDENTIFICATION</scope>
    <source>
        <tissue evidence="5">Testes</tissue>
    </source>
</reference>
<feature type="region of interest" description="Disordered" evidence="2">
    <location>
        <begin position="369"/>
        <end position="394"/>
    </location>
</feature>
<feature type="compositionally biased region" description="Low complexity" evidence="2">
    <location>
        <begin position="1984"/>
        <end position="1996"/>
    </location>
</feature>
<dbReference type="RefSeq" id="XP_006823013.1">
    <property type="nucleotide sequence ID" value="XM_006822950.1"/>
</dbReference>
<feature type="domain" description="Fibronectin type-III" evidence="3">
    <location>
        <begin position="2639"/>
        <end position="2735"/>
    </location>
</feature>
<dbReference type="PROSITE" id="PS50853">
    <property type="entry name" value="FN3"/>
    <property type="match status" value="37"/>
</dbReference>
<feature type="domain" description="Fibronectin type-III" evidence="3">
    <location>
        <begin position="493"/>
        <end position="588"/>
    </location>
</feature>
<dbReference type="PRINTS" id="PR00014">
    <property type="entry name" value="FNTYPEIII"/>
</dbReference>
<feature type="domain" description="Fibronectin type-III" evidence="3">
    <location>
        <begin position="391"/>
        <end position="486"/>
    </location>
</feature>
<feature type="domain" description="Fibronectin type-III" evidence="3">
    <location>
        <begin position="2842"/>
        <end position="2937"/>
    </location>
</feature>
<feature type="region of interest" description="Disordered" evidence="2">
    <location>
        <begin position="1382"/>
        <end position="1413"/>
    </location>
</feature>
<feature type="domain" description="Fibronectin type-III" evidence="3">
    <location>
        <begin position="88"/>
        <end position="183"/>
    </location>
</feature>
<keyword evidence="1" id="KW-0677">Repeat</keyword>
<dbReference type="InterPro" id="IPR036116">
    <property type="entry name" value="FN3_sf"/>
</dbReference>
<gene>
    <name evidence="5" type="primary">TTN</name>
</gene>
<feature type="region of interest" description="Disordered" evidence="2">
    <location>
        <begin position="3321"/>
        <end position="3354"/>
    </location>
</feature>
<evidence type="ECO:0000256" key="1">
    <source>
        <dbReference type="ARBA" id="ARBA00022737"/>
    </source>
</evidence>
<dbReference type="SMART" id="SM00060">
    <property type="entry name" value="FN3"/>
    <property type="match status" value="37"/>
</dbReference>
<feature type="region of interest" description="Disordered" evidence="2">
    <location>
        <begin position="1779"/>
        <end position="1828"/>
    </location>
</feature>
<feature type="domain" description="Fibronectin type-III" evidence="3">
    <location>
        <begin position="1404"/>
        <end position="1499"/>
    </location>
</feature>
<feature type="region of interest" description="Disordered" evidence="2">
    <location>
        <begin position="2617"/>
        <end position="2642"/>
    </location>
</feature>
<feature type="domain" description="Fibronectin type-III" evidence="3">
    <location>
        <begin position="2437"/>
        <end position="2532"/>
    </location>
</feature>
<accession>A0ABM0MSM2</accession>
<feature type="domain" description="Fibronectin type-III" evidence="3">
    <location>
        <begin position="189"/>
        <end position="284"/>
    </location>
</feature>
<organism evidence="4 5">
    <name type="scientific">Saccoglossus kowalevskii</name>
    <name type="common">Acorn worm</name>
    <dbReference type="NCBI Taxonomy" id="10224"/>
    <lineage>
        <taxon>Eukaryota</taxon>
        <taxon>Metazoa</taxon>
        <taxon>Hemichordata</taxon>
        <taxon>Enteropneusta</taxon>
        <taxon>Harrimaniidae</taxon>
        <taxon>Saccoglossus</taxon>
    </lineage>
</organism>
<feature type="domain" description="Fibronectin type-III" evidence="3">
    <location>
        <begin position="2741"/>
        <end position="2836"/>
    </location>
</feature>
<dbReference type="PANTHER" id="PTHR13817">
    <property type="entry name" value="TITIN"/>
    <property type="match status" value="1"/>
</dbReference>
<feature type="region of interest" description="Disordered" evidence="2">
    <location>
        <begin position="1281"/>
        <end position="1302"/>
    </location>
</feature>
<feature type="region of interest" description="Disordered" evidence="2">
    <location>
        <begin position="2516"/>
        <end position="2560"/>
    </location>
</feature>
<feature type="region of interest" description="Disordered" evidence="2">
    <location>
        <begin position="2719"/>
        <end position="2744"/>
    </location>
</feature>
<feature type="domain" description="Fibronectin type-III" evidence="3">
    <location>
        <begin position="1"/>
        <end position="82"/>
    </location>
</feature>
<proteinExistence type="predicted"/>
<evidence type="ECO:0000313" key="4">
    <source>
        <dbReference type="Proteomes" id="UP000694865"/>
    </source>
</evidence>
<feature type="domain" description="Fibronectin type-III" evidence="3">
    <location>
        <begin position="2538"/>
        <end position="2633"/>
    </location>
</feature>
<name>A0ABM0MSM2_SACKO</name>
<feature type="domain" description="Fibronectin type-III" evidence="3">
    <location>
        <begin position="290"/>
        <end position="385"/>
    </location>
</feature>
<feature type="domain" description="Fibronectin type-III" evidence="3">
    <location>
        <begin position="797"/>
        <end position="892"/>
    </location>
</feature>
<feature type="domain" description="Fibronectin type-III" evidence="3">
    <location>
        <begin position="3146"/>
        <end position="3241"/>
    </location>
</feature>
<dbReference type="GeneID" id="100366936"/>
<feature type="region of interest" description="Disordered" evidence="2">
    <location>
        <begin position="1182"/>
        <end position="1206"/>
    </location>
</feature>
<feature type="region of interest" description="Disordered" evidence="2">
    <location>
        <begin position="62"/>
        <end position="88"/>
    </location>
</feature>
<dbReference type="InterPro" id="IPR003961">
    <property type="entry name" value="FN3_dom"/>
</dbReference>
<feature type="region of interest" description="Disordered" evidence="2">
    <location>
        <begin position="977"/>
        <end position="1002"/>
    </location>
</feature>
<feature type="domain" description="Fibronectin type-III" evidence="3">
    <location>
        <begin position="1202"/>
        <end position="1297"/>
    </location>
</feature>
<feature type="region of interest" description="Disordered" evidence="2">
    <location>
        <begin position="1481"/>
        <end position="1508"/>
    </location>
</feature>
<feature type="domain" description="Fibronectin type-III" evidence="3">
    <location>
        <begin position="695"/>
        <end position="791"/>
    </location>
</feature>
<feature type="region of interest" description="Disordered" evidence="2">
    <location>
        <begin position="2316"/>
        <end position="2345"/>
    </location>
</feature>
<feature type="domain" description="Fibronectin type-III" evidence="3">
    <location>
        <begin position="2002"/>
        <end position="2094"/>
    </location>
</feature>
<feature type="compositionally biased region" description="Low complexity" evidence="2">
    <location>
        <begin position="2542"/>
        <end position="2559"/>
    </location>
</feature>
<feature type="region of interest" description="Disordered" evidence="2">
    <location>
        <begin position="3124"/>
        <end position="3149"/>
    </location>
</feature>
<feature type="domain" description="Fibronectin type-III" evidence="3">
    <location>
        <begin position="594"/>
        <end position="689"/>
    </location>
</feature>
<feature type="domain" description="Fibronectin type-III" evidence="3">
    <location>
        <begin position="1805"/>
        <end position="1901"/>
    </location>
</feature>
<feature type="region of interest" description="Disordered" evidence="2">
    <location>
        <begin position="1584"/>
        <end position="1609"/>
    </location>
</feature>
<feature type="domain" description="Fibronectin type-III" evidence="3">
    <location>
        <begin position="1902"/>
        <end position="1996"/>
    </location>
</feature>
<feature type="domain" description="Fibronectin type-III" evidence="3">
    <location>
        <begin position="1101"/>
        <end position="1196"/>
    </location>
</feature>
<feature type="domain" description="Fibronectin type-III" evidence="3">
    <location>
        <begin position="2943"/>
        <end position="3039"/>
    </location>
</feature>
<evidence type="ECO:0000256" key="2">
    <source>
        <dbReference type="SAM" id="MobiDB-lite"/>
    </source>
</evidence>
<sequence length="3783" mass="416115">MTIKWVPPQSDGGNKIITYIIEKKEQYKTRWEQVNDYTVIETVFTVRNLKEGNEYEFRVLAENQAGTSKPSESSEPRIAKPPYDLPGAPMTPEVSDVNATHMTVTWRPPRNDGGSPIIGYIIERKDTSSNRWIKSNRDTVSDMRFTVRDLVEGSEYEFRVSAENKAGVGPPSEPSDRRKAKPPYDAPDAPSKPQVSDITATTMNLTWKPPHNDGGSPVTGYIVEKREKFSTRWDKANRYNVTDTQFKVTDLKQGKEYEFRVTAENKAGVGKPSDPSESRIAKPPYDVPGPPGTPKVSDVNATSMKLTWTPPQDDGGSPVTGYYIEKKEQFSARWARVNTMPVTDISYSVERLTEGSPYEFRICAENKAGVGKPSDSTGPHTAKAPYTVPDAPGKPKVMEVQATSMTIKWMEPESDGGSKITNYVVERKDEFSSRWSKVFTDEKSLDTAFTVTGLNEGSNYQFRVAAENKAGVGKYSEPSDIKTAKPPYGLPDAPGKPVVSDIDATKMTLNWTPPLDDGGAPVKGYIIEKKEGFSSLWTKVNRFDVTETTYTVTDLKEKSEYQFRIAAENKAGVGKYSEPSDPKVAKPPYDVPGPPGTPKVSDVAATSMKLTWTAPEDDGGSPVTGYVVEVKEQFAFRWSRVNKFTITDLHMTVKDLKENSVYEFRVCAENKAGVGKPSQSTGPHTAKAPYTVPDAPGKPKVTEVQATSMTVKWTEPESDGGARITNYVIEKKEEFSTRWGKIHLDEPIVDTSCIVPGLTEGTDYQYHVAAENKAGIGKYSEPSDTKTAKHPYGLPDAPGKPVVSDIDATKMTLNWTPPLDDGGAPVKGYIIEKKEGFSTFWNKVNRFDVSDTKYTVTDLKEGTEYQFRVAAENKAGVGKYSEPSDPRIAKPPYDVPGPPGTPKVSDVAATSMKLTWTAPEDDGGSPVTGYVVEVKEQFAFRWSRVNKFTITDLHMTVKDLKENSVYEFRVCAENKAGVGKPSQSTGPQTAKAPYTVPDAPGKPKVMEVQASTMTLKWTEPDSDGGARITHYIIERKEQFGTRWSKVYTDETIVDTAFIVTGLTEGSEYQFRVAAENKAGVGKYSEPSDPKVAKPPYGLPDAPGKPVVSDIDATKMTLNWTPPLDDGGAPVKGYIIEKKEGFSTFWNKVNKLDVTDTTFTVTDLKEKSEYQFRIAAENKAGVGKYSEPSDTKTAKPPYDVPGPPGTPKVSEITATSMKLTWTTPHNDGGSPITGYVVERKDQYGTRWTHINKFSIPDLHLTVQDLKENSVYEFRVCAENKAGVGQPSQSTGPHTAKAPYDLPSAPGKPLVSGITATTMTIKWTEPESDGGAKITNYVIEKKEDFSTRWTKLYTDKLADTEYTVTGLKEKSEYQFRVAAENKAGVGKYSEPSDPKVAKPPYDVPGAPDKPSTSDVTATSMTVSWYPPDNDGGSPVTGYFVERKEQFSTMWTRVNTYSVKETSLNVSQLKEGSDYQFRVIAENKAGPGKPSEPSEPRKAKPPYDLPGAPNQPDVTKIDATHMTLTWRPPYSDGGSPITSYIIEKFDVTRRRWTKAHHGKITETTHTVTELTEHTEYQFRVAAENKAGMGPFSEPSDKKLAKPPYGPPGKPKVSSVEATAMTLTWSEPSSDGGARIISYVIEKKEKFSSRWVRLTKDTIPDTTYRVTGLTEGTEYEFRVAAENKAGVGKPSEPSDPRIAKPPYDKPGAPGKPTLFDVTDIAMSLKWTPPTDDGGSPVFNYIIERREKFTTRWSRISNVTVSDTTFTATGLQKGNEYEFRVSAENKAGVGPPSDSSGPRIAKPPYDSPDSPGAPDIVDAKPSSLTLKWTPPKDDGGTPITGYMVEKKEKFSSRWVKENITPVKETTYQVSGLTEGKDYEFRILAENKAGSGKPSFPATLKISVPEAPERPEVIEVTESSASMKWAAPEYDGGARITGYIVEKRETSKDHWTRVNRTPVKETFVSAADLIRGAEYEFRVSAENKAGISEPSKPSRPVVVKPPYDVPEAPNKPDVYNVTKKSVTLTWNPPLSDGGSPISQYILQMKEQFSMRWTVKARVPDAKYVVTDMKEGSVYEFKVSAENKAGVGPASPSVTVTAKDPYVRFLASFPIIQLDVPGAPDVPRVTEVTHHSVNLQWNPPTSDGGAPIISYLVEKKQKFSTKWVPATREKVPDLTCTVSNLEQMTEYQFRVAAVNKAGVGKPSEPTKAVLTKAAHGIALSFVFKIFLFIFHPLHLTVEVPDAPGKPSVSDITATSMTLKWTPPEKDGGSPVTGYIIQKKDQFSSRWEKVNLYKITETTFVVESLREGSTYEFRVCAENKVGVGKPSDATDSKVAKPPYDLPGAPGRPDVTDSHATTISISWKPPRNDGGSPIIGYIIERKDTSTSRWIRCNRDALPDLHFMIKDLFEGSEYEFRVSAENKAGVGPPSEPSDPRKAKPPYGVPDAPGKPNITDVTSTTVTLNWRAPLSDGGALITSYVIEKREKFSTRWVKTNKFAVTETSFKVTDLKHGTEYEFRVAAENKAGVGKPSEPAGPVIAKPPYDVPGPPGTPDVSDTTSTSMTLTWTPPRVDGGSPVTGYIIEVKEQFSTRWAKVNKMSIPDLSFTVGNLKQNSVYEFRVAAENKAGIGKPSDSTGPHTAKPPFNVPDAPGKPKITSVTATTMTINWSPPLSDGGSRITNYVIEKKEPFGLRWAPVSRDENVTEMTYTVHDLIEGSEYQFRVAAQNKAGSGKFSEPSDVRQAKPPYGVPGSPGKPVVSDIDATQMTLNWTPPQKDGGSPVTGYTVEKKEKRSSFWTKANRFDVKDTRFTVTDLKQGSEYEFRVAAENKAGVGKYSEPSDSRIAKMPFDVPGPPGIPKVSEITATSMKLNWTPPENDGGSPVTGYFVEVKEQFTYRWSRLNQFRVPDLHLTVQDLKENSVYEFRVCAENKAGVGQPSHSSGPFTAKPPYDVPGPPSAPKVVDTTATTVTIRWTEPEYDGGNRITNYIIEKKEEFSTRWIKVATDANIMDTHYSITGLTQGSVYHFRVAAENKAGIGIYSEPSDLVKAKPPYDVPGPPDKPRVTKVDSNEMILTWISPAKDDGSPITGYIIEKKEAFSSFWSKAAHLTTPETSATLSGLREGTEYQFRVAAENKAGVGKYSEPSDPRIAKPPYDVPGAPTKPRVIEVDATYMTISWVPPKSDGGSPVTNYIVEKYDTSRGRWSRAHREKITNVQYTITELVEGTEYQYKVAAENKAGVGPFSEPSEKMRAKPPYDIPGPPGKPKISDVIATAMTLSWSAPHTDGGAVITNYIIERREKFSTRWIRACHADIMDTTYRVADLVERSEYEFRVSAENKAGVGPPSEPTAPHMAKPPYDKPDTPSQPVISQVSDKSMTLNWEAPPSDGGSPIFNYVVEKKDKFSVKFMKVNDYNVSDTHLIVTGLHKGNEYEFRVSAENKAGISKPSPSSRPILAKPPYDVPGAPGIPSMSDVKPTSLHLTWTAPTDDGGSPVTGYIIEKREKFGTRWVKDNKTPVLDASYTVRDLTEGSDYEFRVLAVNKAGAGTPSNPVTLKLSVPEAPGIPTVYGVKATQATVQWTPPESDGGARITGYYVERHDTSKERWVRTTRTSVKETVQTVTELIKGAEYEFRVSAENNVGVGEPSKPSKPVIAKPPYDIPDTPGTPLVSNVSKMTMTLTWAAPHSDGGSAITNYVIDKKEKFSSRWMPAARTTDLVYNATDLRENSEYQFRVSAQNAAGISVPSEPSRPTVAKDPYSKWTTRLSAWLLECVHPYSSHEDLSAWFLSFLHLTLGLLFFVL</sequence>